<keyword evidence="7" id="KW-0962">Peroxisome biogenesis</keyword>
<dbReference type="RefSeq" id="XP_003741785.2">
    <property type="nucleotide sequence ID" value="XM_003741737.2"/>
</dbReference>
<protein>
    <recommendedName>
        <fullName evidence="5">RING-type E3 ubiquitin transferase</fullName>
        <ecNumber evidence="5">2.3.2.27</ecNumber>
    </recommendedName>
</protein>
<name>A0AAJ6VWK5_9ACAR</name>
<accession>A0AAJ6VWK5</accession>
<dbReference type="InterPro" id="IPR025654">
    <property type="entry name" value="PEX2/10"/>
</dbReference>
<organism evidence="20 21">
    <name type="scientific">Galendromus occidentalis</name>
    <name type="common">western predatory mite</name>
    <dbReference type="NCBI Taxonomy" id="34638"/>
    <lineage>
        <taxon>Eukaryota</taxon>
        <taxon>Metazoa</taxon>
        <taxon>Ecdysozoa</taxon>
        <taxon>Arthropoda</taxon>
        <taxon>Chelicerata</taxon>
        <taxon>Arachnida</taxon>
        <taxon>Acari</taxon>
        <taxon>Parasitiformes</taxon>
        <taxon>Mesostigmata</taxon>
        <taxon>Gamasina</taxon>
        <taxon>Phytoseioidea</taxon>
        <taxon>Phytoseiidae</taxon>
        <taxon>Typhlodrominae</taxon>
        <taxon>Galendromus</taxon>
    </lineage>
</organism>
<dbReference type="Gene3D" id="3.30.40.10">
    <property type="entry name" value="Zinc/RING finger domain, C3HC4 (zinc finger)"/>
    <property type="match status" value="1"/>
</dbReference>
<evidence type="ECO:0000256" key="18">
    <source>
        <dbReference type="PROSITE-ProRule" id="PRU00175"/>
    </source>
</evidence>
<evidence type="ECO:0000256" key="1">
    <source>
        <dbReference type="ARBA" id="ARBA00000900"/>
    </source>
</evidence>
<keyword evidence="20" id="KW-1185">Reference proteome</keyword>
<evidence type="ECO:0000256" key="17">
    <source>
        <dbReference type="ARBA" id="ARBA00023140"/>
    </source>
</evidence>
<evidence type="ECO:0000256" key="6">
    <source>
        <dbReference type="ARBA" id="ARBA00022448"/>
    </source>
</evidence>
<proteinExistence type="inferred from homology"/>
<evidence type="ECO:0000256" key="7">
    <source>
        <dbReference type="ARBA" id="ARBA00022593"/>
    </source>
</evidence>
<reference evidence="21" key="1">
    <citation type="submission" date="2025-08" db="UniProtKB">
        <authorList>
            <consortium name="RefSeq"/>
        </authorList>
    </citation>
    <scope>IDENTIFICATION</scope>
</reference>
<evidence type="ECO:0000256" key="13">
    <source>
        <dbReference type="ARBA" id="ARBA00022833"/>
    </source>
</evidence>
<evidence type="ECO:0000256" key="4">
    <source>
        <dbReference type="ARBA" id="ARBA00008704"/>
    </source>
</evidence>
<evidence type="ECO:0000256" key="3">
    <source>
        <dbReference type="ARBA" id="ARBA00004906"/>
    </source>
</evidence>
<dbReference type="InterPro" id="IPR001841">
    <property type="entry name" value="Znf_RING"/>
</dbReference>
<evidence type="ECO:0000256" key="12">
    <source>
        <dbReference type="ARBA" id="ARBA00022786"/>
    </source>
</evidence>
<keyword evidence="13" id="KW-0862">Zinc</keyword>
<evidence type="ECO:0000256" key="5">
    <source>
        <dbReference type="ARBA" id="ARBA00012483"/>
    </source>
</evidence>
<dbReference type="Proteomes" id="UP000694867">
    <property type="component" value="Unplaced"/>
</dbReference>
<comment type="catalytic activity">
    <reaction evidence="1">
        <text>S-ubiquitinyl-[E2 ubiquitin-conjugating enzyme]-L-cysteine + [acceptor protein]-L-lysine = [E2 ubiquitin-conjugating enzyme]-L-cysteine + N(6)-ubiquitinyl-[acceptor protein]-L-lysine.</text>
        <dbReference type="EC" id="2.3.2.27"/>
    </reaction>
</comment>
<comment type="similarity">
    <text evidence="4">Belongs to the pex2/pex10/pex12 family.</text>
</comment>
<evidence type="ECO:0000259" key="19">
    <source>
        <dbReference type="PROSITE" id="PS50089"/>
    </source>
</evidence>
<dbReference type="InterPro" id="IPR006845">
    <property type="entry name" value="Pex_N"/>
</dbReference>
<dbReference type="PANTHER" id="PTHR23350:SF0">
    <property type="entry name" value="PEROXISOME BIOGENESIS FACTOR 10"/>
    <property type="match status" value="1"/>
</dbReference>
<dbReference type="Pfam" id="PF04757">
    <property type="entry name" value="Pex2_Pex12"/>
    <property type="match status" value="1"/>
</dbReference>
<evidence type="ECO:0000256" key="14">
    <source>
        <dbReference type="ARBA" id="ARBA00022927"/>
    </source>
</evidence>
<evidence type="ECO:0000256" key="2">
    <source>
        <dbReference type="ARBA" id="ARBA00004585"/>
    </source>
</evidence>
<keyword evidence="10" id="KW-0479">Metal-binding</keyword>
<dbReference type="GO" id="GO:0008270">
    <property type="term" value="F:zinc ion binding"/>
    <property type="evidence" value="ECO:0007669"/>
    <property type="project" value="UniProtKB-KW"/>
</dbReference>
<keyword evidence="12" id="KW-0833">Ubl conjugation pathway</keyword>
<keyword evidence="9" id="KW-0812">Transmembrane</keyword>
<dbReference type="InterPro" id="IPR013083">
    <property type="entry name" value="Znf_RING/FYVE/PHD"/>
</dbReference>
<evidence type="ECO:0000256" key="8">
    <source>
        <dbReference type="ARBA" id="ARBA00022679"/>
    </source>
</evidence>
<evidence type="ECO:0000313" key="21">
    <source>
        <dbReference type="RefSeq" id="XP_003741785.2"/>
    </source>
</evidence>
<feature type="domain" description="RING-type" evidence="19">
    <location>
        <begin position="197"/>
        <end position="235"/>
    </location>
</feature>
<dbReference type="GO" id="GO:0016558">
    <property type="term" value="P:protein import into peroxisome matrix"/>
    <property type="evidence" value="ECO:0007669"/>
    <property type="project" value="InterPro"/>
</dbReference>
<evidence type="ECO:0000256" key="15">
    <source>
        <dbReference type="ARBA" id="ARBA00022989"/>
    </source>
</evidence>
<keyword evidence="16" id="KW-0472">Membrane</keyword>
<keyword evidence="15" id="KW-1133">Transmembrane helix</keyword>
<sequence length="249" mass="28714">MKLTWAGQAEILRAAEKDQQHIASNTKDLLGGLSNVFGPRSIMPYHQKITSGCTLAYYALSTVFDFQTLGEQFVHIVRCTPEGTPVSFLRRLLLLAEHIPWKVSDPDIQDLLSIATRLHLIHFYLFGEYSSISRRLARSRYALFRNFLDMSHLSWIFKAIAYMYIAKMIKEILQKAAEKKSIRSELTKEGDKSQLICAMCNDFAINCTITRCGHVFCWDCIARWAHMNRSCASCREIVEPEQLTRIWNR</sequence>
<keyword evidence="14" id="KW-0653">Protein transport</keyword>
<comment type="pathway">
    <text evidence="3">Protein modification; protein ubiquitination.</text>
</comment>
<dbReference type="InterPro" id="IPR017907">
    <property type="entry name" value="Znf_RING_CS"/>
</dbReference>
<keyword evidence="8" id="KW-0808">Transferase</keyword>
<dbReference type="Pfam" id="PF13920">
    <property type="entry name" value="zf-C3HC4_3"/>
    <property type="match status" value="1"/>
</dbReference>
<evidence type="ECO:0000256" key="11">
    <source>
        <dbReference type="ARBA" id="ARBA00022771"/>
    </source>
</evidence>
<dbReference type="GO" id="GO:0005778">
    <property type="term" value="C:peroxisomal membrane"/>
    <property type="evidence" value="ECO:0007669"/>
    <property type="project" value="UniProtKB-SubCell"/>
</dbReference>
<keyword evidence="6" id="KW-0813">Transport</keyword>
<dbReference type="GO" id="GO:0061630">
    <property type="term" value="F:ubiquitin protein ligase activity"/>
    <property type="evidence" value="ECO:0007669"/>
    <property type="project" value="UniProtKB-EC"/>
</dbReference>
<dbReference type="GeneID" id="100908970"/>
<dbReference type="PANTHER" id="PTHR23350">
    <property type="entry name" value="PEROXISOME ASSEMBLY PROTEIN 10"/>
    <property type="match status" value="1"/>
</dbReference>
<dbReference type="SMART" id="SM00184">
    <property type="entry name" value="RING"/>
    <property type="match status" value="1"/>
</dbReference>
<keyword evidence="17" id="KW-0576">Peroxisome</keyword>
<evidence type="ECO:0000256" key="16">
    <source>
        <dbReference type="ARBA" id="ARBA00023136"/>
    </source>
</evidence>
<evidence type="ECO:0000313" key="20">
    <source>
        <dbReference type="Proteomes" id="UP000694867"/>
    </source>
</evidence>
<dbReference type="EC" id="2.3.2.27" evidence="5"/>
<gene>
    <name evidence="21" type="primary">LOC100908970</name>
</gene>
<dbReference type="PROSITE" id="PS00518">
    <property type="entry name" value="ZF_RING_1"/>
    <property type="match status" value="1"/>
</dbReference>
<dbReference type="AlphaFoldDB" id="A0AAJ6VWK5"/>
<keyword evidence="11 18" id="KW-0863">Zinc-finger</keyword>
<dbReference type="KEGG" id="goe:100908970"/>
<dbReference type="PROSITE" id="PS50089">
    <property type="entry name" value="ZF_RING_2"/>
    <property type="match status" value="1"/>
</dbReference>
<evidence type="ECO:0000256" key="10">
    <source>
        <dbReference type="ARBA" id="ARBA00022723"/>
    </source>
</evidence>
<dbReference type="SUPFAM" id="SSF57850">
    <property type="entry name" value="RING/U-box"/>
    <property type="match status" value="1"/>
</dbReference>
<evidence type="ECO:0000256" key="9">
    <source>
        <dbReference type="ARBA" id="ARBA00022692"/>
    </source>
</evidence>
<comment type="subcellular location">
    <subcellularLocation>
        <location evidence="2">Peroxisome membrane</location>
        <topology evidence="2">Multi-pass membrane protein</topology>
    </subcellularLocation>
</comment>